<keyword evidence="6" id="KW-0804">Transcription</keyword>
<evidence type="ECO:0000256" key="7">
    <source>
        <dbReference type="ARBA" id="ARBA00023242"/>
    </source>
</evidence>
<dbReference type="Gene3D" id="1.10.10.60">
    <property type="entry name" value="Homeodomain-like"/>
    <property type="match status" value="1"/>
</dbReference>
<dbReference type="SUPFAM" id="SSF46689">
    <property type="entry name" value="Homeodomain-like"/>
    <property type="match status" value="1"/>
</dbReference>
<evidence type="ECO:0000256" key="8">
    <source>
        <dbReference type="PROSITE-ProRule" id="PRU00108"/>
    </source>
</evidence>
<comment type="caution">
    <text evidence="10">The sequence shown here is derived from an EMBL/GenBank/DDBJ whole genome shotgun (WGS) entry which is preliminary data.</text>
</comment>
<comment type="subcellular location">
    <subcellularLocation>
        <location evidence="1 8">Nucleus</location>
    </subcellularLocation>
</comment>
<feature type="DNA-binding region" description="Homeobox" evidence="8">
    <location>
        <begin position="481"/>
        <end position="543"/>
    </location>
</feature>
<keyword evidence="5 8" id="KW-0371">Homeobox</keyword>
<protein>
    <recommendedName>
        <fullName evidence="9">Homeobox domain-containing protein</fullName>
    </recommendedName>
</protein>
<organism evidence="10 11">
    <name type="scientific">Manihot esculenta</name>
    <name type="common">Cassava</name>
    <name type="synonym">Jatropha manihot</name>
    <dbReference type="NCBI Taxonomy" id="3983"/>
    <lineage>
        <taxon>Eukaryota</taxon>
        <taxon>Viridiplantae</taxon>
        <taxon>Streptophyta</taxon>
        <taxon>Embryophyta</taxon>
        <taxon>Tracheophyta</taxon>
        <taxon>Spermatophyta</taxon>
        <taxon>Magnoliopsida</taxon>
        <taxon>eudicotyledons</taxon>
        <taxon>Gunneridae</taxon>
        <taxon>Pentapetalae</taxon>
        <taxon>rosids</taxon>
        <taxon>fabids</taxon>
        <taxon>Malpighiales</taxon>
        <taxon>Euphorbiaceae</taxon>
        <taxon>Crotonoideae</taxon>
        <taxon>Manihoteae</taxon>
        <taxon>Manihot</taxon>
    </lineage>
</organism>
<evidence type="ECO:0000256" key="4">
    <source>
        <dbReference type="ARBA" id="ARBA00023125"/>
    </source>
</evidence>
<dbReference type="InterPro" id="IPR001356">
    <property type="entry name" value="HD"/>
</dbReference>
<dbReference type="Pfam" id="PF07526">
    <property type="entry name" value="POX"/>
    <property type="match status" value="1"/>
</dbReference>
<dbReference type="EMBL" id="CM004402">
    <property type="protein sequence ID" value="OAY26843.1"/>
    <property type="molecule type" value="Genomic_DNA"/>
</dbReference>
<dbReference type="InterPro" id="IPR009057">
    <property type="entry name" value="Homeodomain-like_sf"/>
</dbReference>
<proteinExistence type="inferred from homology"/>
<dbReference type="PROSITE" id="PS50071">
    <property type="entry name" value="HOMEOBOX_2"/>
    <property type="match status" value="1"/>
</dbReference>
<comment type="similarity">
    <text evidence="2">Belongs to the TALE/BELL homeobox family.</text>
</comment>
<keyword evidence="7 8" id="KW-0539">Nucleus</keyword>
<dbReference type="InterPro" id="IPR050224">
    <property type="entry name" value="TALE_homeobox"/>
</dbReference>
<evidence type="ECO:0000256" key="1">
    <source>
        <dbReference type="ARBA" id="ARBA00004123"/>
    </source>
</evidence>
<evidence type="ECO:0000256" key="3">
    <source>
        <dbReference type="ARBA" id="ARBA00023015"/>
    </source>
</evidence>
<dbReference type="SMR" id="A0A2C9UA03"/>
<evidence type="ECO:0000256" key="2">
    <source>
        <dbReference type="ARBA" id="ARBA00006454"/>
    </source>
</evidence>
<dbReference type="Pfam" id="PF05920">
    <property type="entry name" value="Homeobox_KN"/>
    <property type="match status" value="1"/>
</dbReference>
<dbReference type="CDD" id="cd00086">
    <property type="entry name" value="homeodomain"/>
    <property type="match status" value="1"/>
</dbReference>
<keyword evidence="11" id="KW-1185">Reference proteome</keyword>
<dbReference type="InterPro" id="IPR006563">
    <property type="entry name" value="POX_dom"/>
</dbReference>
<dbReference type="GO" id="GO:0006355">
    <property type="term" value="P:regulation of DNA-templated transcription"/>
    <property type="evidence" value="ECO:0007669"/>
    <property type="project" value="InterPro"/>
</dbReference>
<evidence type="ECO:0000256" key="6">
    <source>
        <dbReference type="ARBA" id="ARBA00023163"/>
    </source>
</evidence>
<dbReference type="SMART" id="SM00389">
    <property type="entry name" value="HOX"/>
    <property type="match status" value="1"/>
</dbReference>
<dbReference type="Proteomes" id="UP000091857">
    <property type="component" value="Chromosome 16"/>
</dbReference>
<sequence length="584" mass="64852">MFCANMMENRLFSVPIDVGGRNSTVMEGIGSQITPSSFVQFDSFDLNNQNQTLDGYSVIPTLRGAPISDLHADNRAAAVVVSEAFTRGTEFQQEFVGGTPISGPALATLVSSRSGFQETLTNLAISESSMYPLEVLRTYVSDDFSNGLNSSFASSVNYGCNEVFVHMNAKEDINRFPAPVELAGKAPLRTGFQSYSSMGNLEANNWISTNSVNLSADDPYRSSHFSNELSLSLASSQPSAIHGSHVPDQCSEISCSGVTRHCLKETPCSEQTSSSCKELSLSCGSYRAGQFSQVISGSRYLHVIQEILAQIASYSLENLDQMSFSSAGFKIGADIPSGSSYPKEGRMCLMGPDGSPNVDSGFEVRLDPALQKRALEAKKTQLLSLLQVVDDRYNQCLDEIHTVVSAFHAATELDPRIHTRFALQTISFLYKSLRERISNQILAMGAHFDSGGARETEGSLETSYLHKQWTLQQLKKKDHQLWRPQRGLPERSVSVLRAWMFQNFLHPYPKDAEKHLLAVKSGLTRSQVSNWFINARVRLWKPMIEEMYAEMNRRKARQDEEGTNSNHRNHMISINNLRFNVNQS</sequence>
<dbReference type="STRING" id="3983.A0A2C9UA03"/>
<accession>A0A2C9UA03</accession>
<name>A0A2C9UA03_MANES</name>
<evidence type="ECO:0000313" key="11">
    <source>
        <dbReference type="Proteomes" id="UP000091857"/>
    </source>
</evidence>
<evidence type="ECO:0000256" key="5">
    <source>
        <dbReference type="ARBA" id="ARBA00023155"/>
    </source>
</evidence>
<dbReference type="InterPro" id="IPR008422">
    <property type="entry name" value="KN_HD"/>
</dbReference>
<feature type="domain" description="Homeobox" evidence="9">
    <location>
        <begin position="479"/>
        <end position="542"/>
    </location>
</feature>
<evidence type="ECO:0000259" key="9">
    <source>
        <dbReference type="PROSITE" id="PS50071"/>
    </source>
</evidence>
<dbReference type="PANTHER" id="PTHR11850">
    <property type="entry name" value="HOMEOBOX PROTEIN TRANSCRIPTION FACTORS"/>
    <property type="match status" value="1"/>
</dbReference>
<dbReference type="OrthoDB" id="10056939at2759"/>
<reference evidence="11" key="1">
    <citation type="journal article" date="2016" name="Nat. Biotechnol.">
        <title>Sequencing wild and cultivated cassava and related species reveals extensive interspecific hybridization and genetic diversity.</title>
        <authorList>
            <person name="Bredeson J.V."/>
            <person name="Lyons J.B."/>
            <person name="Prochnik S.E."/>
            <person name="Wu G.A."/>
            <person name="Ha C.M."/>
            <person name="Edsinger-Gonzales E."/>
            <person name="Grimwood J."/>
            <person name="Schmutz J."/>
            <person name="Rabbi I.Y."/>
            <person name="Egesi C."/>
            <person name="Nauluvula P."/>
            <person name="Lebot V."/>
            <person name="Ndunguru J."/>
            <person name="Mkamilo G."/>
            <person name="Bart R.S."/>
            <person name="Setter T.L."/>
            <person name="Gleadow R.M."/>
            <person name="Kulakow P."/>
            <person name="Ferguson M.E."/>
            <person name="Rounsley S."/>
            <person name="Rokhsar D.S."/>
        </authorList>
    </citation>
    <scope>NUCLEOTIDE SEQUENCE [LARGE SCALE GENOMIC DNA]</scope>
    <source>
        <strain evidence="11">cv. AM560-2</strain>
    </source>
</reference>
<dbReference type="SMART" id="SM00574">
    <property type="entry name" value="POX"/>
    <property type="match status" value="1"/>
</dbReference>
<dbReference type="GO" id="GO:0005634">
    <property type="term" value="C:nucleus"/>
    <property type="evidence" value="ECO:0000318"/>
    <property type="project" value="GO_Central"/>
</dbReference>
<dbReference type="GO" id="GO:0003677">
    <property type="term" value="F:DNA binding"/>
    <property type="evidence" value="ECO:0007669"/>
    <property type="project" value="UniProtKB-UniRule"/>
</dbReference>
<keyword evidence="3" id="KW-0805">Transcription regulation</keyword>
<dbReference type="AlphaFoldDB" id="A0A2C9UA03"/>
<keyword evidence="4 8" id="KW-0238">DNA-binding</keyword>
<gene>
    <name evidence="10" type="ORF">MANES_16G079300v8</name>
</gene>
<evidence type="ECO:0000313" key="10">
    <source>
        <dbReference type="EMBL" id="OAY26843.1"/>
    </source>
</evidence>
<dbReference type="Gramene" id="Manes.16G079300.1.v8.1">
    <property type="protein sequence ID" value="Manes.16G079300.1.v8.1.CDS"/>
    <property type="gene ID" value="Manes.16G079300.v8.1"/>
</dbReference>